<protein>
    <submittedName>
        <fullName evidence="1">Uncharacterized protein</fullName>
    </submittedName>
</protein>
<organism evidence="1 2">
    <name type="scientific">Pseudomonas nitroreducens</name>
    <dbReference type="NCBI Taxonomy" id="46680"/>
    <lineage>
        <taxon>Bacteria</taxon>
        <taxon>Pseudomonadati</taxon>
        <taxon>Pseudomonadota</taxon>
        <taxon>Gammaproteobacteria</taxon>
        <taxon>Pseudomonadales</taxon>
        <taxon>Pseudomonadaceae</taxon>
        <taxon>Pseudomonas</taxon>
    </lineage>
</organism>
<evidence type="ECO:0000313" key="2">
    <source>
        <dbReference type="Proteomes" id="UP000501063"/>
    </source>
</evidence>
<gene>
    <name evidence="1" type="ORF">G5B91_07295</name>
</gene>
<evidence type="ECO:0000313" key="1">
    <source>
        <dbReference type="EMBL" id="QIE86080.1"/>
    </source>
</evidence>
<dbReference type="Proteomes" id="UP000501063">
    <property type="component" value="Chromosome"/>
</dbReference>
<dbReference type="KEGG" id="pnt:G5B91_07295"/>
<dbReference type="AlphaFoldDB" id="A0A6G6ITD0"/>
<name>A0A6G6ITD0_PSENT</name>
<accession>A0A6G6ITD0</accession>
<dbReference type="EMBL" id="CP049140">
    <property type="protein sequence ID" value="QIE86080.1"/>
    <property type="molecule type" value="Genomic_DNA"/>
</dbReference>
<reference evidence="1 2" key="1">
    <citation type="submission" date="2020-02" db="EMBL/GenBank/DDBJ databases">
        <title>Integrative conjugative elements (ICEs) and plasmids drive adaptation of Pseudomonas nitroreducens strain HBP1 to wastewater environment.</title>
        <authorList>
            <person name="Sentchilo V."/>
            <person name="Carraro N."/>
            <person name="Bertelli C."/>
            <person name="van der Meer J.R."/>
        </authorList>
    </citation>
    <scope>NUCLEOTIDE SEQUENCE [LARGE SCALE GENOMIC DNA]</scope>
    <source>
        <strain evidence="1 2">HBP1</strain>
    </source>
</reference>
<sequence>MEYERFDHNNLLALSELAFSDAGRTKLLHQSEKPRVQYLWVTSPDETYCLVSKLAVDFDFIINLLCRIK</sequence>
<dbReference type="RefSeq" id="WP_024767683.1">
    <property type="nucleotide sequence ID" value="NZ_CP049140.1"/>
</dbReference>
<proteinExistence type="predicted"/>